<feature type="domain" description="Peptidase C14 caspase" evidence="2">
    <location>
        <begin position="885"/>
        <end position="984"/>
    </location>
</feature>
<feature type="region of interest" description="Disordered" evidence="1">
    <location>
        <begin position="140"/>
        <end position="160"/>
    </location>
</feature>
<feature type="compositionally biased region" description="Polar residues" evidence="1">
    <location>
        <begin position="1541"/>
        <end position="1559"/>
    </location>
</feature>
<accession>A0AAN8P7L7</accession>
<dbReference type="PANTHER" id="PTHR35391:SF7">
    <property type="entry name" value="C2H2-TYPE DOMAIN-CONTAINING PROTEIN"/>
    <property type="match status" value="1"/>
</dbReference>
<dbReference type="SUPFAM" id="SSF52540">
    <property type="entry name" value="P-loop containing nucleoside triphosphate hydrolases"/>
    <property type="match status" value="1"/>
</dbReference>
<evidence type="ECO:0000259" key="2">
    <source>
        <dbReference type="Pfam" id="PF00656"/>
    </source>
</evidence>
<name>A0AAN8P7L7_9PEZI</name>
<dbReference type="PANTHER" id="PTHR35391">
    <property type="entry name" value="C2H2-TYPE DOMAIN-CONTAINING PROTEIN-RELATED"/>
    <property type="match status" value="1"/>
</dbReference>
<keyword evidence="4" id="KW-1185">Reference proteome</keyword>
<feature type="region of interest" description="Disordered" evidence="1">
    <location>
        <begin position="1536"/>
        <end position="1595"/>
    </location>
</feature>
<dbReference type="InterPro" id="IPR027417">
    <property type="entry name" value="P-loop_NTPase"/>
</dbReference>
<feature type="compositionally biased region" description="Low complexity" evidence="1">
    <location>
        <begin position="143"/>
        <end position="155"/>
    </location>
</feature>
<dbReference type="EMBL" id="JAVHJM010000001">
    <property type="protein sequence ID" value="KAK6519711.1"/>
    <property type="molecule type" value="Genomic_DNA"/>
</dbReference>
<evidence type="ECO:0000256" key="1">
    <source>
        <dbReference type="SAM" id="MobiDB-lite"/>
    </source>
</evidence>
<dbReference type="GO" id="GO:0006508">
    <property type="term" value="P:proteolysis"/>
    <property type="evidence" value="ECO:0007669"/>
    <property type="project" value="InterPro"/>
</dbReference>
<evidence type="ECO:0000313" key="3">
    <source>
        <dbReference type="EMBL" id="KAK6519711.1"/>
    </source>
</evidence>
<sequence length="1611" mass="179879">MDEEYNTIYYVSNLCKNVFRDCVSTQDMGKQAWMRTAQGDFNLWCTGIKATSSNKSSLDYRLRDKPDVRDEICDLLRNLVDVLQICQRLIVNDATAQACRSKLNLTSIVFWSTAARSRDTDGHDIADRDSDEVQDIESWEAMSNESNSPDSSSGDESPDPFLSENISYIKTILTMLWRISQEIRKSGNKFRFAKADKSLDPDEDDVLEFRRHLTSIILRGFEDQEAGTLTTAEKIQRASDYSRLTHVQKRLVHHNILRRNRIKFSAKTRERKIRHDNTHTLLQEEPVSLINDIGPVAHVRPHQVASISRAPSASGNIAPITPARSTVFTTAVTATEVDSKLDIKRILARKSSSMATKMTRIGASQNYPRCPESAANGALICPYCDDFLPSGLPRSKREDNWRAHLVQDIMPYSCIIDDCDAPDEMYTTSEHLLVHMLENHSVTRWTCDYCSPAIGNGNSTSIDGESRLFDSAEKWELHISTKHNDTIPANQRATFAEMSKVAVIGPLTCPLCHFTADFEETDIGDHILQHLHEFALRALPEHTYIEARSSQGSNTSRVYGSLSHIQSDSAGSVIMQESPVVTVEEVEARMTAIWPLIPLTGISTEGFHLKIRLPYTNEDDDVIELWQTRLCSLNNILDAVSFVAETGIEWESPRMGNTLTDIIDELHYLSLQRARVPLIRQPTMDRILAHITTRYICIPAIPSKLNQRDDIMEELENLLFYSSSSPTQQSRVALMGPEGAGKTTIASMFVDSMQKQSGDCSVFWVDASTKDSLERSYGAVASEFGEPLEWTGPLDYKTSVFFHCLSWRLKGRWLAVLDGLQHETALHLAFGNLLPRGAAGQILFTASDPSCLSLFGPVKTIRVPKLDDKSESKKDPQQRTTPETWALLIGIDHYIPGDKGRFKYDDLAGRVNDVHSMREYLDSIDVRNLTTLTSTKGLNGPEEADSDLAKHSNVTRELERIISCSKAGDLVYIHYSGHGTAARSVAGLTSWLERKDNVYTRESGKMAIQMAVTEAFQRNDGGLAEVSLALADTMAGGAYLTGEHLRVYIKRMVCEKGLRVSLVLDIADRQSGLQDDVLQSDVQAKETVKLSHYQNLYNAQLKSMTEVRPRFSDPTGCSLLIAYHPHGSEGGVLPDGTKASLTYAILELLQNFPEKYRSTITYHKIGLYVKYKLAAKPRYTVILSGDCDVTFPGLEQAIESIPGAVVGHNDDLSIVTLNIGSAQGVVAGAIYDLFPGYSLLKMKTQVSVVEVLRDNPFRSRAVLQRPSSLSNVAAHAHVKVGNIAILRKWSLPSDNLIDVSSLALPQGYIDALEAETNKTPGLALDSGLSDTQACKFKLVFSNRHFEILEKGERMSRVPHTPLGIDNWAIRLSYLLSHLSRFRALQSIKNENPDDLLDPEWFSFNIKASGADTSDGFRVCDGTRLQVSFSVNTTCEYDSVYVAIFAFGANWEIEKIAPLQIDGDQYIVGKGQTWKIFGHTYISQKRYPEDSNENTDNLRAFISTSKINWDDIILPELPEYSLFPSDQSIAHQFGTFVEPMNPSVQGPGQRSDASPQSHTSLPDHRSPDLDSKKGHPGEKDFETISSQSRPSRQSLRVKWTSMDLKITTVPRI</sequence>
<organism evidence="3 4">
    <name type="scientific">Arthrobotrys conoides</name>
    <dbReference type="NCBI Taxonomy" id="74498"/>
    <lineage>
        <taxon>Eukaryota</taxon>
        <taxon>Fungi</taxon>
        <taxon>Dikarya</taxon>
        <taxon>Ascomycota</taxon>
        <taxon>Pezizomycotina</taxon>
        <taxon>Orbiliomycetes</taxon>
        <taxon>Orbiliales</taxon>
        <taxon>Orbiliaceae</taxon>
        <taxon>Arthrobotrys</taxon>
    </lineage>
</organism>
<feature type="compositionally biased region" description="Basic and acidic residues" evidence="1">
    <location>
        <begin position="1560"/>
        <end position="1581"/>
    </location>
</feature>
<dbReference type="GO" id="GO:0004197">
    <property type="term" value="F:cysteine-type endopeptidase activity"/>
    <property type="evidence" value="ECO:0007669"/>
    <property type="project" value="InterPro"/>
</dbReference>
<evidence type="ECO:0000313" key="4">
    <source>
        <dbReference type="Proteomes" id="UP001307849"/>
    </source>
</evidence>
<dbReference type="Gene3D" id="3.40.50.300">
    <property type="entry name" value="P-loop containing nucleotide triphosphate hydrolases"/>
    <property type="match status" value="1"/>
</dbReference>
<reference evidence="3 4" key="1">
    <citation type="submission" date="2019-10" db="EMBL/GenBank/DDBJ databases">
        <authorList>
            <person name="Palmer J.M."/>
        </authorList>
    </citation>
    <scope>NUCLEOTIDE SEQUENCE [LARGE SCALE GENOMIC DNA]</scope>
    <source>
        <strain evidence="3 4">TWF506</strain>
    </source>
</reference>
<proteinExistence type="predicted"/>
<dbReference type="Gene3D" id="3.40.50.1460">
    <property type="match status" value="1"/>
</dbReference>
<protein>
    <recommendedName>
        <fullName evidence="2">Peptidase C14 caspase domain-containing protein</fullName>
    </recommendedName>
</protein>
<comment type="caution">
    <text evidence="3">The sequence shown here is derived from an EMBL/GenBank/DDBJ whole genome shotgun (WGS) entry which is preliminary data.</text>
</comment>
<dbReference type="Proteomes" id="UP001307849">
    <property type="component" value="Unassembled WGS sequence"/>
</dbReference>
<dbReference type="Pfam" id="PF00656">
    <property type="entry name" value="Peptidase_C14"/>
    <property type="match status" value="1"/>
</dbReference>
<feature type="compositionally biased region" description="Low complexity" evidence="1">
    <location>
        <begin position="1584"/>
        <end position="1593"/>
    </location>
</feature>
<dbReference type="InterPro" id="IPR011600">
    <property type="entry name" value="Pept_C14_caspase"/>
</dbReference>
<gene>
    <name evidence="3" type="ORF">TWF506_000011</name>
</gene>